<dbReference type="PROSITE" id="PS00685">
    <property type="entry name" value="NFYB_HAP3"/>
    <property type="match status" value="1"/>
</dbReference>
<evidence type="ECO:0000259" key="6">
    <source>
        <dbReference type="Pfam" id="PF00808"/>
    </source>
</evidence>
<gene>
    <name evidence="7" type="ORF">Fot_48859</name>
</gene>
<dbReference type="SUPFAM" id="SSF47113">
    <property type="entry name" value="Histone-fold"/>
    <property type="match status" value="1"/>
</dbReference>
<dbReference type="PANTHER" id="PTHR11064">
    <property type="entry name" value="CCAAT-BINDING TRANSCRIPTION FACTOR-RELATED"/>
    <property type="match status" value="1"/>
</dbReference>
<dbReference type="EMBL" id="JBFOLJ010000015">
    <property type="protein sequence ID" value="KAL2473123.1"/>
    <property type="molecule type" value="Genomic_DNA"/>
</dbReference>
<dbReference type="Proteomes" id="UP001604277">
    <property type="component" value="Unassembled WGS sequence"/>
</dbReference>
<evidence type="ECO:0000256" key="3">
    <source>
        <dbReference type="ARBA" id="ARBA00023125"/>
    </source>
</evidence>
<proteinExistence type="inferred from homology"/>
<evidence type="ECO:0000313" key="8">
    <source>
        <dbReference type="Proteomes" id="UP001604277"/>
    </source>
</evidence>
<accession>A0ABD1QBY4</accession>
<evidence type="ECO:0000256" key="2">
    <source>
        <dbReference type="ARBA" id="ARBA00023015"/>
    </source>
</evidence>
<organism evidence="7 8">
    <name type="scientific">Forsythia ovata</name>
    <dbReference type="NCBI Taxonomy" id="205694"/>
    <lineage>
        <taxon>Eukaryota</taxon>
        <taxon>Viridiplantae</taxon>
        <taxon>Streptophyta</taxon>
        <taxon>Embryophyta</taxon>
        <taxon>Tracheophyta</taxon>
        <taxon>Spermatophyta</taxon>
        <taxon>Magnoliopsida</taxon>
        <taxon>eudicotyledons</taxon>
        <taxon>Gunneridae</taxon>
        <taxon>Pentapetalae</taxon>
        <taxon>asterids</taxon>
        <taxon>lamiids</taxon>
        <taxon>Lamiales</taxon>
        <taxon>Oleaceae</taxon>
        <taxon>Forsythieae</taxon>
        <taxon>Forsythia</taxon>
    </lineage>
</organism>
<protein>
    <submittedName>
        <fullName evidence="7">Nuclear transcription factor Y subunit B-9</fullName>
    </submittedName>
</protein>
<feature type="domain" description="Transcription factor CBF/NF-Y/archaeal histone" evidence="6">
    <location>
        <begin position="1"/>
        <end position="55"/>
    </location>
</feature>
<dbReference type="InterPro" id="IPR027113">
    <property type="entry name" value="Transc_fact_NFYB/HAP3"/>
</dbReference>
<evidence type="ECO:0000256" key="5">
    <source>
        <dbReference type="ARBA" id="ARBA00023163"/>
    </source>
</evidence>
<dbReference type="InterPro" id="IPR009072">
    <property type="entry name" value="Histone-fold"/>
</dbReference>
<sequence>MRRILPAYAKIADDAKEVIQECVSEYISFITSEANERCHQEHRKTITPEDVLYAMEKLGFENYVEPLTLFLNKHRAQEMERSSGRAEPFTRRTISFVQSQRPAPVSLCSHNCLFPLLLQYSIMHQHCPQCIARINPILRQ</sequence>
<dbReference type="Gene3D" id="1.10.20.10">
    <property type="entry name" value="Histone, subunit A"/>
    <property type="match status" value="1"/>
</dbReference>
<evidence type="ECO:0000256" key="4">
    <source>
        <dbReference type="ARBA" id="ARBA00023159"/>
    </source>
</evidence>
<dbReference type="GO" id="GO:0003677">
    <property type="term" value="F:DNA binding"/>
    <property type="evidence" value="ECO:0007669"/>
    <property type="project" value="UniProtKB-KW"/>
</dbReference>
<dbReference type="AlphaFoldDB" id="A0ABD1QBY4"/>
<evidence type="ECO:0000313" key="7">
    <source>
        <dbReference type="EMBL" id="KAL2473123.1"/>
    </source>
</evidence>
<keyword evidence="8" id="KW-1185">Reference proteome</keyword>
<dbReference type="PANTHER" id="PTHR11064:SF115">
    <property type="entry name" value="NUCLEAR TRANSCRIPTION FACTOR Y SUBUNIT B-9"/>
    <property type="match status" value="1"/>
</dbReference>
<dbReference type="PRINTS" id="PR00615">
    <property type="entry name" value="CCAATSUBUNTA"/>
</dbReference>
<keyword evidence="2" id="KW-0805">Transcription regulation</keyword>
<evidence type="ECO:0000256" key="1">
    <source>
        <dbReference type="ARBA" id="ARBA00009053"/>
    </source>
</evidence>
<dbReference type="InterPro" id="IPR003958">
    <property type="entry name" value="CBFA_NFYB_domain"/>
</dbReference>
<comment type="similarity">
    <text evidence="1">Belongs to the NFYB/HAP3 subunit family.</text>
</comment>
<dbReference type="CDD" id="cd22907">
    <property type="entry name" value="HFD_NFYB"/>
    <property type="match status" value="1"/>
</dbReference>
<keyword evidence="3" id="KW-0238">DNA-binding</keyword>
<comment type="caution">
    <text evidence="7">The sequence shown here is derived from an EMBL/GenBank/DDBJ whole genome shotgun (WGS) entry which is preliminary data.</text>
</comment>
<keyword evidence="5" id="KW-0804">Transcription</keyword>
<dbReference type="InterPro" id="IPR003956">
    <property type="entry name" value="Transcrpt_fac_NFYB/HAP3_CS"/>
</dbReference>
<name>A0ABD1QBY4_9LAMI</name>
<reference evidence="8" key="1">
    <citation type="submission" date="2024-07" db="EMBL/GenBank/DDBJ databases">
        <title>Two chromosome-level genome assemblies of Korean endemic species Abeliophyllum distichum and Forsythia ovata (Oleaceae).</title>
        <authorList>
            <person name="Jang H."/>
        </authorList>
    </citation>
    <scope>NUCLEOTIDE SEQUENCE [LARGE SCALE GENOMIC DNA]</scope>
</reference>
<keyword evidence="4" id="KW-0010">Activator</keyword>
<dbReference type="Pfam" id="PF00808">
    <property type="entry name" value="CBFD_NFYB_HMF"/>
    <property type="match status" value="1"/>
</dbReference>